<dbReference type="PANTHER" id="PTHR43393:SF3">
    <property type="entry name" value="LYSINE DECARBOXYLASE-LIKE PROTEIN"/>
    <property type="match status" value="1"/>
</dbReference>
<proteinExistence type="predicted"/>
<dbReference type="Proteomes" id="UP001279860">
    <property type="component" value="Unassembled WGS sequence"/>
</dbReference>
<dbReference type="PANTHER" id="PTHR43393">
    <property type="entry name" value="CYTOKININ RIBOSIDE 5'-MONOPHOSPHATE PHOSPHORIBOHYDROLASE"/>
    <property type="match status" value="1"/>
</dbReference>
<dbReference type="Gene3D" id="3.40.50.450">
    <property type="match status" value="1"/>
</dbReference>
<dbReference type="SUPFAM" id="SSF102405">
    <property type="entry name" value="MCP/YpsA-like"/>
    <property type="match status" value="1"/>
</dbReference>
<comment type="caution">
    <text evidence="1">The sequence shown here is derived from an EMBL/GenBank/DDBJ whole genome shotgun (WGS) entry which is preliminary data.</text>
</comment>
<dbReference type="InterPro" id="IPR041164">
    <property type="entry name" value="LDcluster4"/>
</dbReference>
<reference evidence="1 2" key="1">
    <citation type="submission" date="2023-11" db="EMBL/GenBank/DDBJ databases">
        <title>Plant-associative lifestyle of Vibrio porteresiae and its evolutionary dynamics.</title>
        <authorList>
            <person name="Rameshkumar N."/>
            <person name="Kirti K."/>
        </authorList>
    </citation>
    <scope>NUCLEOTIDE SEQUENCE [LARGE SCALE GENOMIC DNA]</scope>
    <source>
        <strain evidence="1 2">MSSRF7</strain>
    </source>
</reference>
<name>A0ABU4IX89_9VIBR</name>
<dbReference type="Pfam" id="PF18306">
    <property type="entry name" value="LDcluster4"/>
    <property type="match status" value="1"/>
</dbReference>
<dbReference type="EMBL" id="JAWRCP010000001">
    <property type="protein sequence ID" value="MDW6093899.1"/>
    <property type="molecule type" value="Genomic_DNA"/>
</dbReference>
<accession>A0ABU4IX89</accession>
<gene>
    <name evidence="1" type="ORF">SBX64_15275</name>
</gene>
<evidence type="ECO:0000313" key="1">
    <source>
        <dbReference type="EMBL" id="MDW6093899.1"/>
    </source>
</evidence>
<protein>
    <submittedName>
        <fullName evidence="1">LOG family protein</fullName>
    </submittedName>
</protein>
<evidence type="ECO:0000313" key="2">
    <source>
        <dbReference type="Proteomes" id="UP001279860"/>
    </source>
</evidence>
<dbReference type="RefSeq" id="WP_318585268.1">
    <property type="nucleotide sequence ID" value="NZ_JAWRCP010000001.1"/>
</dbReference>
<dbReference type="InterPro" id="IPR052341">
    <property type="entry name" value="LOG_family_nucleotidases"/>
</dbReference>
<organism evidence="1 2">
    <name type="scientific">Vibrio rhizosphaerae</name>
    <dbReference type="NCBI Taxonomy" id="398736"/>
    <lineage>
        <taxon>Bacteria</taxon>
        <taxon>Pseudomonadati</taxon>
        <taxon>Pseudomonadota</taxon>
        <taxon>Gammaproteobacteria</taxon>
        <taxon>Vibrionales</taxon>
        <taxon>Vibrionaceae</taxon>
        <taxon>Vibrio</taxon>
    </lineage>
</organism>
<keyword evidence="2" id="KW-1185">Reference proteome</keyword>
<sequence>MNTLFSLEIKTNRLYCNGKATLIRLIDADSAFALRLKECLSQQEVLKLIRDFPNEVQIPPVGVIGPKEATDAQYQCAQTLGHMLASLGLCVICGGRNGSMEAVCKGVYQAGGKSIALLPGDSWLEANPYVTIPVVTNMGPTRNSLIAQTAFALIAVGGGYGTLTEMAYGLHYDKAVFATCDAPQIKGARYDTDLEAIVTNICNILFGDLSFNEPAIAP</sequence>